<accession>A0AAD5WGK7</accession>
<proteinExistence type="predicted"/>
<comment type="caution">
    <text evidence="2">The sequence shown here is derived from an EMBL/GenBank/DDBJ whole genome shotgun (WGS) entry which is preliminary data.</text>
</comment>
<gene>
    <name evidence="2" type="ORF">KIN20_030789</name>
</gene>
<feature type="region of interest" description="Disordered" evidence="1">
    <location>
        <begin position="165"/>
        <end position="246"/>
    </location>
</feature>
<protein>
    <submittedName>
        <fullName evidence="2">Uncharacterized protein</fullName>
    </submittedName>
</protein>
<name>A0AAD5WGK7_PARTN</name>
<reference evidence="2" key="1">
    <citation type="submission" date="2021-06" db="EMBL/GenBank/DDBJ databases">
        <title>Parelaphostrongylus tenuis whole genome reference sequence.</title>
        <authorList>
            <person name="Garwood T.J."/>
            <person name="Larsen P.A."/>
            <person name="Fountain-Jones N.M."/>
            <person name="Garbe J.R."/>
            <person name="Macchietto M.G."/>
            <person name="Kania S.A."/>
            <person name="Gerhold R.W."/>
            <person name="Richards J.E."/>
            <person name="Wolf T.M."/>
        </authorList>
    </citation>
    <scope>NUCLEOTIDE SEQUENCE</scope>
    <source>
        <strain evidence="2">MNPRO001-30</strain>
        <tissue evidence="2">Meninges</tissue>
    </source>
</reference>
<dbReference type="Proteomes" id="UP001196413">
    <property type="component" value="Unassembled WGS sequence"/>
</dbReference>
<evidence type="ECO:0000256" key="1">
    <source>
        <dbReference type="SAM" id="MobiDB-lite"/>
    </source>
</evidence>
<feature type="compositionally biased region" description="Basic and acidic residues" evidence="1">
    <location>
        <begin position="292"/>
        <end position="308"/>
    </location>
</feature>
<dbReference type="AlphaFoldDB" id="A0AAD5WGK7"/>
<evidence type="ECO:0000313" key="3">
    <source>
        <dbReference type="Proteomes" id="UP001196413"/>
    </source>
</evidence>
<organism evidence="2 3">
    <name type="scientific">Parelaphostrongylus tenuis</name>
    <name type="common">Meningeal worm</name>
    <dbReference type="NCBI Taxonomy" id="148309"/>
    <lineage>
        <taxon>Eukaryota</taxon>
        <taxon>Metazoa</taxon>
        <taxon>Ecdysozoa</taxon>
        <taxon>Nematoda</taxon>
        <taxon>Chromadorea</taxon>
        <taxon>Rhabditida</taxon>
        <taxon>Rhabditina</taxon>
        <taxon>Rhabditomorpha</taxon>
        <taxon>Strongyloidea</taxon>
        <taxon>Metastrongylidae</taxon>
        <taxon>Parelaphostrongylus</taxon>
    </lineage>
</organism>
<feature type="region of interest" description="Disordered" evidence="1">
    <location>
        <begin position="22"/>
        <end position="145"/>
    </location>
</feature>
<sequence>MEPYEQLAQLELYVLQLSAPVLPCAPTGIPQPSTPLPRTRGPDQRGQPPPGTSNDAGGKKKATAVTRNHERRSHASRPAGQPPPVRRLRFAQAAKKRGRLGDVTTTDFTATSNRNRRLTTNEINAGTPGREGMAHTPRQTEDPQRITSYRASQNGACPERNKLTLHAGSQHHGRTGNRRQQSTEIKIEQRVTPPTPPKESGPRRNSACRRTQKRAIQGTRSAHTTSGRGRRAVRTARTSLPDKRQITRTRGVVTECTRHASCASQQVHAAGKSQIRRKKGFTVPRAPTAEPSIREHSAKEGTSKEDHVKTKKHSKSKYTYLATPHTNSEPRHQDHTRTAKINHRAQSQVQNNSVESEPDESSKAMGGNPGNGLHTREAQ</sequence>
<feature type="region of interest" description="Disordered" evidence="1">
    <location>
        <begin position="267"/>
        <end position="379"/>
    </location>
</feature>
<dbReference type="EMBL" id="JAHQIW010006514">
    <property type="protein sequence ID" value="KAJ1369352.1"/>
    <property type="molecule type" value="Genomic_DNA"/>
</dbReference>
<feature type="compositionally biased region" description="Polar residues" evidence="1">
    <location>
        <begin position="344"/>
        <end position="355"/>
    </location>
</feature>
<feature type="compositionally biased region" description="Basic and acidic residues" evidence="1">
    <location>
        <begin position="328"/>
        <end position="337"/>
    </location>
</feature>
<evidence type="ECO:0000313" key="2">
    <source>
        <dbReference type="EMBL" id="KAJ1369352.1"/>
    </source>
</evidence>
<feature type="compositionally biased region" description="Polar residues" evidence="1">
    <location>
        <begin position="103"/>
        <end position="124"/>
    </location>
</feature>
<keyword evidence="3" id="KW-1185">Reference proteome</keyword>
<feature type="compositionally biased region" description="Basic residues" evidence="1">
    <location>
        <begin position="86"/>
        <end position="98"/>
    </location>
</feature>